<dbReference type="Proteomes" id="UP001630127">
    <property type="component" value="Unassembled WGS sequence"/>
</dbReference>
<dbReference type="EMBL" id="JBJUIK010000001">
    <property type="protein sequence ID" value="KAL3538795.1"/>
    <property type="molecule type" value="Genomic_DNA"/>
</dbReference>
<dbReference type="AlphaFoldDB" id="A0ABD3B5H1"/>
<evidence type="ECO:0000313" key="1">
    <source>
        <dbReference type="EMBL" id="KAL3538795.1"/>
    </source>
</evidence>
<proteinExistence type="predicted"/>
<reference evidence="1 2" key="1">
    <citation type="submission" date="2024-11" db="EMBL/GenBank/DDBJ databases">
        <title>A near-complete genome assembly of Cinchona calisaya.</title>
        <authorList>
            <person name="Lian D.C."/>
            <person name="Zhao X.W."/>
            <person name="Wei L."/>
        </authorList>
    </citation>
    <scope>NUCLEOTIDE SEQUENCE [LARGE SCALE GENOMIC DNA]</scope>
    <source>
        <tissue evidence="1">Nenye</tissue>
    </source>
</reference>
<gene>
    <name evidence="1" type="ORF">ACH5RR_002161</name>
</gene>
<keyword evidence="2" id="KW-1185">Reference proteome</keyword>
<organism evidence="1 2">
    <name type="scientific">Cinchona calisaya</name>
    <dbReference type="NCBI Taxonomy" id="153742"/>
    <lineage>
        <taxon>Eukaryota</taxon>
        <taxon>Viridiplantae</taxon>
        <taxon>Streptophyta</taxon>
        <taxon>Embryophyta</taxon>
        <taxon>Tracheophyta</taxon>
        <taxon>Spermatophyta</taxon>
        <taxon>Magnoliopsida</taxon>
        <taxon>eudicotyledons</taxon>
        <taxon>Gunneridae</taxon>
        <taxon>Pentapetalae</taxon>
        <taxon>asterids</taxon>
        <taxon>lamiids</taxon>
        <taxon>Gentianales</taxon>
        <taxon>Rubiaceae</taxon>
        <taxon>Cinchonoideae</taxon>
        <taxon>Cinchoneae</taxon>
        <taxon>Cinchona</taxon>
    </lineage>
</organism>
<accession>A0ABD3B5H1</accession>
<evidence type="ECO:0000313" key="2">
    <source>
        <dbReference type="Proteomes" id="UP001630127"/>
    </source>
</evidence>
<comment type="caution">
    <text evidence="1">The sequence shown here is derived from an EMBL/GenBank/DDBJ whole genome shotgun (WGS) entry which is preliminary data.</text>
</comment>
<sequence>MDIMTIQDGAAAILISIGRVTFYGPGDLSRRNENMHLCSIGGNSTLLRDVRLNKDQFSQPCFCIHPFGIDPRDLEIFPAGN</sequence>
<protein>
    <submittedName>
        <fullName evidence="1">Uncharacterized protein</fullName>
    </submittedName>
</protein>
<name>A0ABD3B5H1_9GENT</name>